<dbReference type="RefSeq" id="WP_177528007.1">
    <property type="nucleotide sequence ID" value="NZ_CBCSHE010000003.1"/>
</dbReference>
<dbReference type="CDD" id="cd02869">
    <property type="entry name" value="PseudoU_synth_RluA_like"/>
    <property type="match status" value="1"/>
</dbReference>
<dbReference type="GO" id="GO:0003723">
    <property type="term" value="F:RNA binding"/>
    <property type="evidence" value="ECO:0007669"/>
    <property type="project" value="UniProtKB-KW"/>
</dbReference>
<feature type="domain" description="Pseudouridine synthase RsuA/RluA-like" evidence="6">
    <location>
        <begin position="87"/>
        <end position="254"/>
    </location>
</feature>
<reference evidence="7 8" key="1">
    <citation type="submission" date="2020-11" db="EMBL/GenBank/DDBJ databases">
        <title>Treponema Peruensis nv. sp., first commensal Treponema isolated from human feces.</title>
        <authorList>
            <person name="Belkhou C."/>
            <person name="Raes J."/>
        </authorList>
    </citation>
    <scope>NUCLEOTIDE SEQUENCE [LARGE SCALE GENOMIC DNA]</scope>
    <source>
        <strain evidence="7 8">RCC2812</strain>
    </source>
</reference>
<dbReference type="PANTHER" id="PTHR21600">
    <property type="entry name" value="MITOCHONDRIAL RNA PSEUDOURIDINE SYNTHASE"/>
    <property type="match status" value="1"/>
</dbReference>
<evidence type="ECO:0000259" key="6">
    <source>
        <dbReference type="Pfam" id="PF00849"/>
    </source>
</evidence>
<sequence>MPYFSAKVPPDYTGGERLDKYIASLPNGMNRSRLKSGLTNILVNGKKQKISFKIKASDQIDIEWEDQIPDDIEPQDIPLNIVYEDENVCVVNKEQGMVTHPACGNWTETLVNALLFHWGRQKIPELLEGPPSAILANRRPGIVHRLDKETSGIIITAKNRDSEEWLSAQFRDHRHMVKEYIAICTGRPAHRQGVIKTQIIRDPKNRRRFKAVTATGEGKYAETAYRCICCYGEYSLIRVRLATGRTHQIRVHMKYLNCPILGDGIYSKPDKKFPKATLMLNAALLGIRLPGQKKLSFFKSPTPKRFIEVLKVLHRDFKKAIIPEEK</sequence>
<keyword evidence="8" id="KW-1185">Reference proteome</keyword>
<comment type="catalytic activity">
    <reaction evidence="5">
        <text>a uridine in RNA = a pseudouridine in RNA</text>
        <dbReference type="Rhea" id="RHEA:48348"/>
        <dbReference type="Rhea" id="RHEA-COMP:12068"/>
        <dbReference type="Rhea" id="RHEA-COMP:12069"/>
        <dbReference type="ChEBI" id="CHEBI:65314"/>
        <dbReference type="ChEBI" id="CHEBI:65315"/>
    </reaction>
</comment>
<dbReference type="PANTHER" id="PTHR21600:SF44">
    <property type="entry name" value="RIBOSOMAL LARGE SUBUNIT PSEUDOURIDINE SYNTHASE D"/>
    <property type="match status" value="1"/>
</dbReference>
<dbReference type="KEGG" id="tper:IWA51_06500"/>
<dbReference type="Pfam" id="PF00849">
    <property type="entry name" value="PseudoU_synth_2"/>
    <property type="match status" value="1"/>
</dbReference>
<dbReference type="InterPro" id="IPR020103">
    <property type="entry name" value="PsdUridine_synth_cat_dom_sf"/>
</dbReference>
<evidence type="ECO:0000256" key="1">
    <source>
        <dbReference type="ARBA" id="ARBA00010876"/>
    </source>
</evidence>
<protein>
    <recommendedName>
        <fullName evidence="5">Pseudouridine synthase</fullName>
        <ecNumber evidence="5">5.4.99.-</ecNumber>
    </recommendedName>
</protein>
<dbReference type="Gene3D" id="3.10.290.10">
    <property type="entry name" value="RNA-binding S4 domain"/>
    <property type="match status" value="1"/>
</dbReference>
<dbReference type="NCBIfam" id="TIGR00005">
    <property type="entry name" value="rluA_subfam"/>
    <property type="match status" value="1"/>
</dbReference>
<feature type="active site" evidence="3">
    <location>
        <position position="147"/>
    </location>
</feature>
<accession>A0A7T3V4A3</accession>
<dbReference type="InterPro" id="IPR006225">
    <property type="entry name" value="PsdUridine_synth_RluC/D"/>
</dbReference>
<evidence type="ECO:0000313" key="8">
    <source>
        <dbReference type="Proteomes" id="UP000595224"/>
    </source>
</evidence>
<dbReference type="Proteomes" id="UP000595224">
    <property type="component" value="Chromosome"/>
</dbReference>
<dbReference type="SUPFAM" id="SSF55120">
    <property type="entry name" value="Pseudouridine synthase"/>
    <property type="match status" value="1"/>
</dbReference>
<evidence type="ECO:0000256" key="5">
    <source>
        <dbReference type="RuleBase" id="RU362028"/>
    </source>
</evidence>
<dbReference type="InterPro" id="IPR036986">
    <property type="entry name" value="S4_RNA-bd_sf"/>
</dbReference>
<dbReference type="CDD" id="cd00165">
    <property type="entry name" value="S4"/>
    <property type="match status" value="1"/>
</dbReference>
<dbReference type="GO" id="GO:0009982">
    <property type="term" value="F:pseudouridine synthase activity"/>
    <property type="evidence" value="ECO:0007669"/>
    <property type="project" value="InterPro"/>
</dbReference>
<dbReference type="EMBL" id="CP064936">
    <property type="protein sequence ID" value="QPZ99933.1"/>
    <property type="molecule type" value="Genomic_DNA"/>
</dbReference>
<keyword evidence="4" id="KW-0694">RNA-binding</keyword>
<proteinExistence type="inferred from homology"/>
<keyword evidence="2 5" id="KW-0413">Isomerase</keyword>
<comment type="similarity">
    <text evidence="1 5">Belongs to the pseudouridine synthase RluA family.</text>
</comment>
<dbReference type="EC" id="5.4.99.-" evidence="5"/>
<evidence type="ECO:0000313" key="7">
    <source>
        <dbReference type="EMBL" id="QPZ99933.1"/>
    </source>
</evidence>
<dbReference type="AlphaFoldDB" id="A0A7T3V4A3"/>
<name>A0A7T3V4A3_9SPIR</name>
<gene>
    <name evidence="7" type="ORF">IWA51_06500</name>
</gene>
<dbReference type="Gene3D" id="3.30.2350.10">
    <property type="entry name" value="Pseudouridine synthase"/>
    <property type="match status" value="1"/>
</dbReference>
<evidence type="ECO:0000256" key="4">
    <source>
        <dbReference type="PROSITE-ProRule" id="PRU00182"/>
    </source>
</evidence>
<comment type="function">
    <text evidence="5">Responsible for synthesis of pseudouridine from uracil.</text>
</comment>
<dbReference type="InterPro" id="IPR050188">
    <property type="entry name" value="RluA_PseudoU_synthase"/>
</dbReference>
<evidence type="ECO:0000256" key="2">
    <source>
        <dbReference type="ARBA" id="ARBA00023235"/>
    </source>
</evidence>
<dbReference type="GO" id="GO:0140098">
    <property type="term" value="F:catalytic activity, acting on RNA"/>
    <property type="evidence" value="ECO:0007669"/>
    <property type="project" value="UniProtKB-ARBA"/>
</dbReference>
<organism evidence="7 8">
    <name type="scientific">Treponema peruense</name>
    <dbReference type="NCBI Taxonomy" id="2787628"/>
    <lineage>
        <taxon>Bacteria</taxon>
        <taxon>Pseudomonadati</taxon>
        <taxon>Spirochaetota</taxon>
        <taxon>Spirochaetia</taxon>
        <taxon>Spirochaetales</taxon>
        <taxon>Treponemataceae</taxon>
        <taxon>Treponema</taxon>
    </lineage>
</organism>
<dbReference type="PROSITE" id="PS50889">
    <property type="entry name" value="S4"/>
    <property type="match status" value="1"/>
</dbReference>
<dbReference type="GO" id="GO:0000455">
    <property type="term" value="P:enzyme-directed rRNA pseudouridine synthesis"/>
    <property type="evidence" value="ECO:0007669"/>
    <property type="project" value="TreeGrafter"/>
</dbReference>
<evidence type="ECO:0000256" key="3">
    <source>
        <dbReference type="PIRSR" id="PIRSR606225-1"/>
    </source>
</evidence>
<dbReference type="InterPro" id="IPR006145">
    <property type="entry name" value="PsdUridine_synth_RsuA/RluA"/>
</dbReference>